<keyword evidence="1" id="KW-0812">Transmembrane</keyword>
<dbReference type="InterPro" id="IPR013373">
    <property type="entry name" value="Flagellin/pilin_N_arc"/>
</dbReference>
<sequence>MRLRRGISPVIATVIIVAVAIAISIAVAGWLFGLWGSFATGSPQIQVSAAKVVYETINNTDNDEIEAKLYINNSGGSSDTLIRIEISGNNKTCVLDENNLGNVLPFTIQANTTEIVSTGAIILNGTTCSLTEGDIGPGDNILVKLYFEKSGVISVPTVVSEGIAGQANSG</sequence>
<evidence type="ECO:0000313" key="4">
    <source>
        <dbReference type="Proteomes" id="UP000002518"/>
    </source>
</evidence>
<evidence type="ECO:0000313" key="3">
    <source>
        <dbReference type="EMBL" id="BAA79998.2"/>
    </source>
</evidence>
<dbReference type="NCBIfam" id="TIGR02537">
    <property type="entry name" value="arch_flag_Nterm"/>
    <property type="match status" value="1"/>
</dbReference>
<dbReference type="Pfam" id="PF07790">
    <property type="entry name" value="Pilin_N"/>
    <property type="match status" value="1"/>
</dbReference>
<dbReference type="InterPro" id="IPR012859">
    <property type="entry name" value="Pilin_N_archaeal"/>
</dbReference>
<proteinExistence type="predicted"/>
<keyword evidence="4" id="KW-1185">Reference proteome</keyword>
<dbReference type="eggNOG" id="arCOG03871">
    <property type="taxonomic scope" value="Archaea"/>
</dbReference>
<dbReference type="GeneID" id="1445072"/>
<dbReference type="STRING" id="272557.APE_1013.1"/>
<feature type="transmembrane region" description="Helical" evidence="1">
    <location>
        <begin position="12"/>
        <end position="35"/>
    </location>
</feature>
<evidence type="ECO:0000256" key="1">
    <source>
        <dbReference type="SAM" id="Phobius"/>
    </source>
</evidence>
<dbReference type="RefSeq" id="WP_010866131.1">
    <property type="nucleotide sequence ID" value="NC_000854.2"/>
</dbReference>
<feature type="domain" description="Archaeal Type IV pilin N-terminal" evidence="2">
    <location>
        <begin position="5"/>
        <end position="87"/>
    </location>
</feature>
<protein>
    <recommendedName>
        <fullName evidence="2">Archaeal Type IV pilin N-terminal domain-containing protein</fullName>
    </recommendedName>
</protein>
<keyword evidence="1" id="KW-0472">Membrane</keyword>
<dbReference type="PATRIC" id="fig|272557.25.peg.729"/>
<reference evidence="3 4" key="1">
    <citation type="journal article" date="1999" name="DNA Res.">
        <title>Complete genome sequence of an aerobic hyper-thermophilic crenarchaeon, Aeropyrum pernix K1.</title>
        <authorList>
            <person name="Kawarabayasi Y."/>
            <person name="Hino Y."/>
            <person name="Horikawa H."/>
            <person name="Yamazaki S."/>
            <person name="Haikawa Y."/>
            <person name="Jin-no K."/>
            <person name="Takahashi M."/>
            <person name="Sekine M."/>
            <person name="Baba S."/>
            <person name="Ankai A."/>
            <person name="Kosugi H."/>
            <person name="Hosoyama A."/>
            <person name="Fukui S."/>
            <person name="Nagai Y."/>
            <person name="Nishijima K."/>
            <person name="Nakazawa H."/>
            <person name="Takamiya M."/>
            <person name="Masuda S."/>
            <person name="Funahashi T."/>
            <person name="Tanaka T."/>
            <person name="Kudoh Y."/>
            <person name="Yamazaki J."/>
            <person name="Kushida N."/>
            <person name="Oguchi A."/>
            <person name="Aoki K."/>
            <person name="Kubota K."/>
            <person name="Nakamura Y."/>
            <person name="Nomura N."/>
            <person name="Sako Y."/>
            <person name="Kikuchi H."/>
        </authorList>
    </citation>
    <scope>NUCLEOTIDE SEQUENCE [LARGE SCALE GENOMIC DNA]</scope>
    <source>
        <strain evidence="4">ATCC 700893 / DSM 11879 / JCM 9820 / NBRC 100138 / K1</strain>
    </source>
</reference>
<organism evidence="3 4">
    <name type="scientific">Aeropyrum pernix (strain ATCC 700893 / DSM 11879 / JCM 9820 / NBRC 100138 / K1)</name>
    <dbReference type="NCBI Taxonomy" id="272557"/>
    <lineage>
        <taxon>Archaea</taxon>
        <taxon>Thermoproteota</taxon>
        <taxon>Thermoprotei</taxon>
        <taxon>Desulfurococcales</taxon>
        <taxon>Desulfurococcaceae</taxon>
        <taxon>Aeropyrum</taxon>
    </lineage>
</organism>
<dbReference type="KEGG" id="ape:APE_1013.1"/>
<dbReference type="EMBL" id="BA000002">
    <property type="protein sequence ID" value="BAA79998.2"/>
    <property type="molecule type" value="Genomic_DNA"/>
</dbReference>
<keyword evidence="1" id="KW-1133">Transmembrane helix</keyword>
<dbReference type="AlphaFoldDB" id="Q9YD99"/>
<dbReference type="PIR" id="F72699">
    <property type="entry name" value="F72699"/>
</dbReference>
<accession>Q9YD99</accession>
<dbReference type="EnsemblBacteria" id="BAA79998">
    <property type="protein sequence ID" value="BAA79998"/>
    <property type="gene ID" value="APE_1013.1"/>
</dbReference>
<evidence type="ECO:0000259" key="2">
    <source>
        <dbReference type="Pfam" id="PF07790"/>
    </source>
</evidence>
<name>Q9YD99_AERPE</name>
<dbReference type="Proteomes" id="UP000002518">
    <property type="component" value="Chromosome"/>
</dbReference>
<gene>
    <name evidence="3" type="ordered locus">APE_1013.1</name>
</gene>